<keyword evidence="2" id="KW-1185">Reference proteome</keyword>
<comment type="caution">
    <text evidence="1">The sequence shown here is derived from an EMBL/GenBank/DDBJ whole genome shotgun (WGS) entry which is preliminary data.</text>
</comment>
<dbReference type="EMBL" id="JAIVGD010000003">
    <property type="protein sequence ID" value="KAH0776563.1"/>
    <property type="molecule type" value="Genomic_DNA"/>
</dbReference>
<evidence type="ECO:0000313" key="1">
    <source>
        <dbReference type="EMBL" id="KAH0776563.1"/>
    </source>
</evidence>
<name>A0ABQ7W8X6_SOLTU</name>
<organism evidence="1 2">
    <name type="scientific">Solanum tuberosum</name>
    <name type="common">Potato</name>
    <dbReference type="NCBI Taxonomy" id="4113"/>
    <lineage>
        <taxon>Eukaryota</taxon>
        <taxon>Viridiplantae</taxon>
        <taxon>Streptophyta</taxon>
        <taxon>Embryophyta</taxon>
        <taxon>Tracheophyta</taxon>
        <taxon>Spermatophyta</taxon>
        <taxon>Magnoliopsida</taxon>
        <taxon>eudicotyledons</taxon>
        <taxon>Gunneridae</taxon>
        <taxon>Pentapetalae</taxon>
        <taxon>asterids</taxon>
        <taxon>lamiids</taxon>
        <taxon>Solanales</taxon>
        <taxon>Solanaceae</taxon>
        <taxon>Solanoideae</taxon>
        <taxon>Solaneae</taxon>
        <taxon>Solanum</taxon>
    </lineage>
</organism>
<reference evidence="1 2" key="1">
    <citation type="journal article" date="2021" name="bioRxiv">
        <title>Chromosome-scale and haplotype-resolved genome assembly of a tetraploid potato cultivar.</title>
        <authorList>
            <person name="Sun H."/>
            <person name="Jiao W.-B."/>
            <person name="Krause K."/>
            <person name="Campoy J.A."/>
            <person name="Goel M."/>
            <person name="Folz-Donahue K."/>
            <person name="Kukat C."/>
            <person name="Huettel B."/>
            <person name="Schneeberger K."/>
        </authorList>
    </citation>
    <scope>NUCLEOTIDE SEQUENCE [LARGE SCALE GENOMIC DNA]</scope>
    <source>
        <strain evidence="1">SolTubOtavaFocal</strain>
        <tissue evidence="1">Leaves</tissue>
    </source>
</reference>
<proteinExistence type="predicted"/>
<gene>
    <name evidence="1" type="ORF">KY290_007974</name>
</gene>
<evidence type="ECO:0000313" key="2">
    <source>
        <dbReference type="Proteomes" id="UP000826656"/>
    </source>
</evidence>
<protein>
    <submittedName>
        <fullName evidence="1">Uncharacterized protein</fullName>
    </submittedName>
</protein>
<sequence length="149" mass="16490">MKHQTLYNFHPFSPFPKRAQPLISSSPLRPADRRTPFLLPSLISSVPLLSSLLLPHLLLYFATPTSSNESSGGQQLDKSSWSPSLVFSTLFSGGQQLDGNSQQPGETTSATEEAQHLKKLIQDYIASFIKVGDKVGASKFLKFKYNCFQ</sequence>
<dbReference type="Proteomes" id="UP000826656">
    <property type="component" value="Unassembled WGS sequence"/>
</dbReference>
<accession>A0ABQ7W8X6</accession>